<dbReference type="HOGENOM" id="CLU_012494_6_3_1"/>
<dbReference type="Proteomes" id="UP000005206">
    <property type="component" value="Chromosome 6"/>
</dbReference>
<keyword evidence="4" id="KW-1185">Reference proteome</keyword>
<feature type="non-terminal residue" evidence="3">
    <location>
        <position position="315"/>
    </location>
</feature>
<dbReference type="STRING" id="660122.C7ZAL2"/>
<reference evidence="3 4" key="1">
    <citation type="journal article" date="2009" name="PLoS Genet.">
        <title>The genome of Nectria haematococca: contribution of supernumerary chromosomes to gene expansion.</title>
        <authorList>
            <person name="Coleman J.J."/>
            <person name="Rounsley S.D."/>
            <person name="Rodriguez-Carres M."/>
            <person name="Kuo A."/>
            <person name="Wasmann C.C."/>
            <person name="Grimwood J."/>
            <person name="Schmutz J."/>
            <person name="Taga M."/>
            <person name="White G.J."/>
            <person name="Zhou S."/>
            <person name="Schwartz D.C."/>
            <person name="Freitag M."/>
            <person name="Ma L.J."/>
            <person name="Danchin E.G."/>
            <person name="Henrissat B."/>
            <person name="Coutinho P.M."/>
            <person name="Nelson D.R."/>
            <person name="Straney D."/>
            <person name="Napoli C.A."/>
            <person name="Barker B.M."/>
            <person name="Gribskov M."/>
            <person name="Rep M."/>
            <person name="Kroken S."/>
            <person name="Molnar I."/>
            <person name="Rensing C."/>
            <person name="Kennell J.C."/>
            <person name="Zamora J."/>
            <person name="Farman M.L."/>
            <person name="Selker E.U."/>
            <person name="Salamov A."/>
            <person name="Shapiro H."/>
            <person name="Pangilinan J."/>
            <person name="Lindquist E."/>
            <person name="Lamers C."/>
            <person name="Grigoriev I.V."/>
            <person name="Geiser D.M."/>
            <person name="Covert S.F."/>
            <person name="Temporini E."/>
            <person name="Vanetten H.D."/>
        </authorList>
    </citation>
    <scope>NUCLEOTIDE SEQUENCE [LARGE SCALE GENOMIC DNA]</scope>
    <source>
        <strain evidence="4">ATCC MYA-4622 / CBS 123669 / FGSC 9596 / NRRL 45880 / 77-13-4</strain>
    </source>
</reference>
<dbReference type="InterPro" id="IPR050300">
    <property type="entry name" value="GDXG_lipolytic_enzyme"/>
</dbReference>
<dbReference type="EMBL" id="GG698912">
    <property type="protein sequence ID" value="EEU39696.1"/>
    <property type="molecule type" value="Genomic_DNA"/>
</dbReference>
<accession>C7ZAL2</accession>
<dbReference type="OMA" id="PVCMYYH"/>
<dbReference type="OrthoDB" id="408631at2759"/>
<evidence type="ECO:0000256" key="1">
    <source>
        <dbReference type="ARBA" id="ARBA00022801"/>
    </source>
</evidence>
<name>C7ZAL2_FUSV7</name>
<feature type="non-terminal residue" evidence="3">
    <location>
        <position position="1"/>
    </location>
</feature>
<dbReference type="InterPro" id="IPR013094">
    <property type="entry name" value="AB_hydrolase_3"/>
</dbReference>
<dbReference type="VEuPathDB" id="FungiDB:NECHADRAFT_44040"/>
<gene>
    <name evidence="3" type="ORF">NECHADRAFT_44040</name>
</gene>
<dbReference type="SUPFAM" id="SSF53474">
    <property type="entry name" value="alpha/beta-Hydrolases"/>
    <property type="match status" value="1"/>
</dbReference>
<evidence type="ECO:0000259" key="2">
    <source>
        <dbReference type="Pfam" id="PF07859"/>
    </source>
</evidence>
<dbReference type="InParanoid" id="C7ZAL2"/>
<proteinExistence type="predicted"/>
<dbReference type="eggNOG" id="KOG1515">
    <property type="taxonomic scope" value="Eukaryota"/>
</dbReference>
<dbReference type="PANTHER" id="PTHR48081:SF8">
    <property type="entry name" value="ALPHA_BETA HYDROLASE FOLD-3 DOMAIN-CONTAINING PROTEIN-RELATED"/>
    <property type="match status" value="1"/>
</dbReference>
<dbReference type="PANTHER" id="PTHR48081">
    <property type="entry name" value="AB HYDROLASE SUPERFAMILY PROTEIN C4A8.06C"/>
    <property type="match status" value="1"/>
</dbReference>
<dbReference type="RefSeq" id="XP_003045409.1">
    <property type="nucleotide sequence ID" value="XM_003045363.1"/>
</dbReference>
<protein>
    <recommendedName>
        <fullName evidence="2">Alpha/beta hydrolase fold-3 domain-containing protein</fullName>
    </recommendedName>
</protein>
<feature type="domain" description="Alpha/beta hydrolase fold-3" evidence="2">
    <location>
        <begin position="73"/>
        <end position="289"/>
    </location>
</feature>
<keyword evidence="1" id="KW-0378">Hydrolase</keyword>
<sequence length="315" mass="34586">KVEEGLGGARPVLRGDAEELTSQFAGLQALLTPTNLQPYNRVSIQDNTYEGTEYRIYTPHRETNAQDRFPIGVFFHGGGFVLGDLETEDALCRAIAQNANTLIISVNYRKAPAHKLPAQLQDALKMFQWACRNATALGGEPNKLYTIGTSAGGALAFAVARKVALGSAELPKDAVKGIAAFSPVMFHPDNVPERYSSQHTSFKDNERDTPIIDVASLMSFFNACNVKADNADYFVGLDQASHALYPPTYIVTCGLDPLRDDGRVVAGSMTGQEVHVRTDHYDGLPHCFWMFPTLPETREFLPNAFSGVKWVIENM</sequence>
<organism evidence="3 4">
    <name type="scientific">Fusarium vanettenii (strain ATCC MYA-4622 / CBS 123669 / FGSC 9596 / NRRL 45880 / 77-13-4)</name>
    <name type="common">Fusarium solani subsp. pisi</name>
    <dbReference type="NCBI Taxonomy" id="660122"/>
    <lineage>
        <taxon>Eukaryota</taxon>
        <taxon>Fungi</taxon>
        <taxon>Dikarya</taxon>
        <taxon>Ascomycota</taxon>
        <taxon>Pezizomycotina</taxon>
        <taxon>Sordariomycetes</taxon>
        <taxon>Hypocreomycetidae</taxon>
        <taxon>Hypocreales</taxon>
        <taxon>Nectriaceae</taxon>
        <taxon>Fusarium</taxon>
        <taxon>Fusarium solani species complex</taxon>
        <taxon>Fusarium vanettenii</taxon>
    </lineage>
</organism>
<evidence type="ECO:0000313" key="3">
    <source>
        <dbReference type="EMBL" id="EEU39696.1"/>
    </source>
</evidence>
<dbReference type="Gene3D" id="3.40.50.1820">
    <property type="entry name" value="alpha/beta hydrolase"/>
    <property type="match status" value="1"/>
</dbReference>
<dbReference type="GO" id="GO:0016787">
    <property type="term" value="F:hydrolase activity"/>
    <property type="evidence" value="ECO:0007669"/>
    <property type="project" value="UniProtKB-KW"/>
</dbReference>
<dbReference type="InterPro" id="IPR029058">
    <property type="entry name" value="AB_hydrolase_fold"/>
</dbReference>
<dbReference type="GeneID" id="9672190"/>
<dbReference type="KEGG" id="nhe:NECHADRAFT_44040"/>
<evidence type="ECO:0000313" key="4">
    <source>
        <dbReference type="Proteomes" id="UP000005206"/>
    </source>
</evidence>
<dbReference type="AlphaFoldDB" id="C7ZAL2"/>
<dbReference type="Pfam" id="PF07859">
    <property type="entry name" value="Abhydrolase_3"/>
    <property type="match status" value="1"/>
</dbReference>